<evidence type="ECO:0000313" key="1">
    <source>
        <dbReference type="EMBL" id="KAF7821682.1"/>
    </source>
</evidence>
<name>A0A834TGE1_9FABA</name>
<keyword evidence="2" id="KW-1185">Reference proteome</keyword>
<protein>
    <submittedName>
        <fullName evidence="1">Uncharacterized protein</fullName>
    </submittedName>
</protein>
<gene>
    <name evidence="1" type="ORF">G2W53_027137</name>
</gene>
<dbReference type="EMBL" id="JAAIUW010000008">
    <property type="protein sequence ID" value="KAF7821682.1"/>
    <property type="molecule type" value="Genomic_DNA"/>
</dbReference>
<reference evidence="1" key="1">
    <citation type="submission" date="2020-09" db="EMBL/GenBank/DDBJ databases">
        <title>Genome-Enabled Discovery of Anthraquinone Biosynthesis in Senna tora.</title>
        <authorList>
            <person name="Kang S.-H."/>
            <person name="Pandey R.P."/>
            <person name="Lee C.-M."/>
            <person name="Sim J.-S."/>
            <person name="Jeong J.-T."/>
            <person name="Choi B.-S."/>
            <person name="Jung M."/>
            <person name="Ginzburg D."/>
            <person name="Zhao K."/>
            <person name="Won S.Y."/>
            <person name="Oh T.-J."/>
            <person name="Yu Y."/>
            <person name="Kim N.-H."/>
            <person name="Lee O.R."/>
            <person name="Lee T.-H."/>
            <person name="Bashyal P."/>
            <person name="Kim T.-S."/>
            <person name="Lee W.-H."/>
            <person name="Kawkins C."/>
            <person name="Kim C.-K."/>
            <person name="Kim J.S."/>
            <person name="Ahn B.O."/>
            <person name="Rhee S.Y."/>
            <person name="Sohng J.K."/>
        </authorList>
    </citation>
    <scope>NUCLEOTIDE SEQUENCE</scope>
    <source>
        <tissue evidence="1">Leaf</tissue>
    </source>
</reference>
<sequence>MGTDGLASRLLAVVAVSSNV</sequence>
<accession>A0A834TGE1</accession>
<comment type="caution">
    <text evidence="1">The sequence shown here is derived from an EMBL/GenBank/DDBJ whole genome shotgun (WGS) entry which is preliminary data.</text>
</comment>
<dbReference type="Proteomes" id="UP000634136">
    <property type="component" value="Unassembled WGS sequence"/>
</dbReference>
<proteinExistence type="predicted"/>
<evidence type="ECO:0000313" key="2">
    <source>
        <dbReference type="Proteomes" id="UP000634136"/>
    </source>
</evidence>
<organism evidence="1 2">
    <name type="scientific">Senna tora</name>
    <dbReference type="NCBI Taxonomy" id="362788"/>
    <lineage>
        <taxon>Eukaryota</taxon>
        <taxon>Viridiplantae</taxon>
        <taxon>Streptophyta</taxon>
        <taxon>Embryophyta</taxon>
        <taxon>Tracheophyta</taxon>
        <taxon>Spermatophyta</taxon>
        <taxon>Magnoliopsida</taxon>
        <taxon>eudicotyledons</taxon>
        <taxon>Gunneridae</taxon>
        <taxon>Pentapetalae</taxon>
        <taxon>rosids</taxon>
        <taxon>fabids</taxon>
        <taxon>Fabales</taxon>
        <taxon>Fabaceae</taxon>
        <taxon>Caesalpinioideae</taxon>
        <taxon>Cassia clade</taxon>
        <taxon>Senna</taxon>
    </lineage>
</organism>
<dbReference type="AlphaFoldDB" id="A0A834TGE1"/>